<protein>
    <submittedName>
        <fullName evidence="1">Uncharacterized protein</fullName>
    </submittedName>
</protein>
<accession>A0A9D4HE71</accession>
<evidence type="ECO:0000313" key="2">
    <source>
        <dbReference type="Proteomes" id="UP000828390"/>
    </source>
</evidence>
<evidence type="ECO:0000313" key="1">
    <source>
        <dbReference type="EMBL" id="KAH3714768.1"/>
    </source>
</evidence>
<comment type="caution">
    <text evidence="1">The sequence shown here is derived from an EMBL/GenBank/DDBJ whole genome shotgun (WGS) entry which is preliminary data.</text>
</comment>
<proteinExistence type="predicted"/>
<dbReference type="Proteomes" id="UP000828390">
    <property type="component" value="Unassembled WGS sequence"/>
</dbReference>
<reference evidence="1" key="1">
    <citation type="journal article" date="2019" name="bioRxiv">
        <title>The Genome of the Zebra Mussel, Dreissena polymorpha: A Resource for Invasive Species Research.</title>
        <authorList>
            <person name="McCartney M.A."/>
            <person name="Auch B."/>
            <person name="Kono T."/>
            <person name="Mallez S."/>
            <person name="Zhang Y."/>
            <person name="Obille A."/>
            <person name="Becker A."/>
            <person name="Abrahante J.E."/>
            <person name="Garbe J."/>
            <person name="Badalamenti J.P."/>
            <person name="Herman A."/>
            <person name="Mangelson H."/>
            <person name="Liachko I."/>
            <person name="Sullivan S."/>
            <person name="Sone E.D."/>
            <person name="Koren S."/>
            <person name="Silverstein K.A.T."/>
            <person name="Beckman K.B."/>
            <person name="Gohl D.M."/>
        </authorList>
    </citation>
    <scope>NUCLEOTIDE SEQUENCE</scope>
    <source>
        <strain evidence="1">Duluth1</strain>
        <tissue evidence="1">Whole animal</tissue>
    </source>
</reference>
<reference evidence="1" key="2">
    <citation type="submission" date="2020-11" db="EMBL/GenBank/DDBJ databases">
        <authorList>
            <person name="McCartney M.A."/>
            <person name="Auch B."/>
            <person name="Kono T."/>
            <person name="Mallez S."/>
            <person name="Becker A."/>
            <person name="Gohl D.M."/>
            <person name="Silverstein K.A.T."/>
            <person name="Koren S."/>
            <person name="Bechman K.B."/>
            <person name="Herman A."/>
            <person name="Abrahante J.E."/>
            <person name="Garbe J."/>
        </authorList>
    </citation>
    <scope>NUCLEOTIDE SEQUENCE</scope>
    <source>
        <strain evidence="1">Duluth1</strain>
        <tissue evidence="1">Whole animal</tissue>
    </source>
</reference>
<name>A0A9D4HE71_DREPO</name>
<organism evidence="1 2">
    <name type="scientific">Dreissena polymorpha</name>
    <name type="common">Zebra mussel</name>
    <name type="synonym">Mytilus polymorpha</name>
    <dbReference type="NCBI Taxonomy" id="45954"/>
    <lineage>
        <taxon>Eukaryota</taxon>
        <taxon>Metazoa</taxon>
        <taxon>Spiralia</taxon>
        <taxon>Lophotrochozoa</taxon>
        <taxon>Mollusca</taxon>
        <taxon>Bivalvia</taxon>
        <taxon>Autobranchia</taxon>
        <taxon>Heteroconchia</taxon>
        <taxon>Euheterodonta</taxon>
        <taxon>Imparidentia</taxon>
        <taxon>Neoheterodontei</taxon>
        <taxon>Myida</taxon>
        <taxon>Dreissenoidea</taxon>
        <taxon>Dreissenidae</taxon>
        <taxon>Dreissena</taxon>
    </lineage>
</organism>
<dbReference type="EMBL" id="JAIWYP010000013">
    <property type="protein sequence ID" value="KAH3714768.1"/>
    <property type="molecule type" value="Genomic_DNA"/>
</dbReference>
<dbReference type="AlphaFoldDB" id="A0A9D4HE71"/>
<keyword evidence="2" id="KW-1185">Reference proteome</keyword>
<gene>
    <name evidence="1" type="ORF">DPMN_057468</name>
</gene>
<sequence>MSHTVEIFFEVGVVVEELLLVLQVFLNDDFAVEDMFQCGLPSSESSLLFCQQFLGLTFPSVEDD</sequence>